<dbReference type="EMBL" id="LAZR01001890">
    <property type="protein sequence ID" value="KKN37490.1"/>
    <property type="molecule type" value="Genomic_DNA"/>
</dbReference>
<dbReference type="AlphaFoldDB" id="A0A0F9Q0Q9"/>
<gene>
    <name evidence="1" type="ORF">LCGC14_0762860</name>
</gene>
<proteinExistence type="predicted"/>
<accession>A0A0F9Q0Q9</accession>
<evidence type="ECO:0000313" key="1">
    <source>
        <dbReference type="EMBL" id="KKN37490.1"/>
    </source>
</evidence>
<feature type="non-terminal residue" evidence="1">
    <location>
        <position position="161"/>
    </location>
</feature>
<sequence length="161" mass="18711">MNADAQINPEDLEVFPNLGDYKKELKTLDNYDFTGKSESEIYNIFYDYAKLFPSRISWFKPENFNSHRFYRVRLNINLKDEDITLAQTYSYPPPKFCFENGRANKKGRSVFYCSNQPYAAILECKPKVGDAGFLSVWKGVAKRNIKIGNLLSPDLPLENDW</sequence>
<name>A0A0F9Q0Q9_9ZZZZ</name>
<comment type="caution">
    <text evidence="1">The sequence shown here is derived from an EMBL/GenBank/DDBJ whole genome shotgun (WGS) entry which is preliminary data.</text>
</comment>
<organism evidence="1">
    <name type="scientific">marine sediment metagenome</name>
    <dbReference type="NCBI Taxonomy" id="412755"/>
    <lineage>
        <taxon>unclassified sequences</taxon>
        <taxon>metagenomes</taxon>
        <taxon>ecological metagenomes</taxon>
    </lineage>
</organism>
<protein>
    <submittedName>
        <fullName evidence="1">Uncharacterized protein</fullName>
    </submittedName>
</protein>
<reference evidence="1" key="1">
    <citation type="journal article" date="2015" name="Nature">
        <title>Complex archaea that bridge the gap between prokaryotes and eukaryotes.</title>
        <authorList>
            <person name="Spang A."/>
            <person name="Saw J.H."/>
            <person name="Jorgensen S.L."/>
            <person name="Zaremba-Niedzwiedzka K."/>
            <person name="Martijn J."/>
            <person name="Lind A.E."/>
            <person name="van Eijk R."/>
            <person name="Schleper C."/>
            <person name="Guy L."/>
            <person name="Ettema T.J."/>
        </authorList>
    </citation>
    <scope>NUCLEOTIDE SEQUENCE</scope>
</reference>